<evidence type="ECO:0000313" key="2">
    <source>
        <dbReference type="Proteomes" id="UP001377567"/>
    </source>
</evidence>
<organism evidence="1 2">
    <name type="scientific">Maudiozyma humilis</name>
    <name type="common">Sour dough yeast</name>
    <name type="synonym">Kazachstania humilis</name>
    <dbReference type="NCBI Taxonomy" id="51915"/>
    <lineage>
        <taxon>Eukaryota</taxon>
        <taxon>Fungi</taxon>
        <taxon>Dikarya</taxon>
        <taxon>Ascomycota</taxon>
        <taxon>Saccharomycotina</taxon>
        <taxon>Saccharomycetes</taxon>
        <taxon>Saccharomycetales</taxon>
        <taxon>Saccharomycetaceae</taxon>
        <taxon>Maudiozyma</taxon>
    </lineage>
</organism>
<accession>A0AAV5S7P2</accession>
<comment type="caution">
    <text evidence="1">The sequence shown here is derived from an EMBL/GenBank/DDBJ whole genome shotgun (WGS) entry which is preliminary data.</text>
</comment>
<protein>
    <submittedName>
        <fullName evidence="1">Uncharacterized protein</fullName>
    </submittedName>
</protein>
<sequence length="387" mass="44484">MTRDVADDARHSFFVNLGLQVDKSIEVLQKGSEDDTVESDVLLSRAYRAMLARRAKEYAELSEPEQSTADVSHLVGQMSLQQDEESPMRTLRTGVLSVHPLLSGDDNSQVLPMNTVSSGAITVGQIEDDSQDDILSLMNFTFDSLSVGGRDEQGKYFLVNTNKGGDKFFYPDLSTGLKPLDGTWTFPMDFPKWCLSISEYCEYWEFDNIILGQPLTKTEEEALAIVMEKSLKLSFKLNINYDSKASDMFKQVQRLAMPYFTHAVKDKEWKKSLVDTTTDQIEQYMDRLDCLRFMEICTENLAEYRADDAYITSRMFETVEPELQRDAIHNYFDNFQYQEYEFYKVRAVIDRVLTSNQKPAGKRIKHCSKCRSTFHSAPNCMKLWHSL</sequence>
<gene>
    <name evidence="1" type="ORF">DAKH74_058280</name>
</gene>
<reference evidence="1 2" key="1">
    <citation type="journal article" date="2023" name="Elife">
        <title>Identification of key yeast species and microbe-microbe interactions impacting larval growth of Drosophila in the wild.</title>
        <authorList>
            <person name="Mure A."/>
            <person name="Sugiura Y."/>
            <person name="Maeda R."/>
            <person name="Honda K."/>
            <person name="Sakurai N."/>
            <person name="Takahashi Y."/>
            <person name="Watada M."/>
            <person name="Katoh T."/>
            <person name="Gotoh A."/>
            <person name="Gotoh Y."/>
            <person name="Taniguchi I."/>
            <person name="Nakamura K."/>
            <person name="Hayashi T."/>
            <person name="Katayama T."/>
            <person name="Uemura T."/>
            <person name="Hattori Y."/>
        </authorList>
    </citation>
    <scope>NUCLEOTIDE SEQUENCE [LARGE SCALE GENOMIC DNA]</scope>
    <source>
        <strain evidence="1 2">KH-74</strain>
    </source>
</reference>
<evidence type="ECO:0000313" key="1">
    <source>
        <dbReference type="EMBL" id="GMM59211.1"/>
    </source>
</evidence>
<name>A0AAV5S7P2_MAUHU</name>
<keyword evidence="2" id="KW-1185">Reference proteome</keyword>
<proteinExistence type="predicted"/>
<dbReference type="Proteomes" id="UP001377567">
    <property type="component" value="Unassembled WGS sequence"/>
</dbReference>
<dbReference type="AlphaFoldDB" id="A0AAV5S7P2"/>
<dbReference type="EMBL" id="BTGD01000027">
    <property type="protein sequence ID" value="GMM59211.1"/>
    <property type="molecule type" value="Genomic_DNA"/>
</dbReference>